<accession>A0A1C6GLA7</accession>
<dbReference type="EMBL" id="FMHG01000001">
    <property type="protein sequence ID" value="SCJ46103.1"/>
    <property type="molecule type" value="Genomic_DNA"/>
</dbReference>
<organism evidence="1">
    <name type="scientific">uncultured Anaerotruncus sp</name>
    <dbReference type="NCBI Taxonomy" id="905011"/>
    <lineage>
        <taxon>Bacteria</taxon>
        <taxon>Bacillati</taxon>
        <taxon>Bacillota</taxon>
        <taxon>Clostridia</taxon>
        <taxon>Eubacteriales</taxon>
        <taxon>Oscillospiraceae</taxon>
        <taxon>Anaerotruncus</taxon>
        <taxon>environmental samples</taxon>
    </lineage>
</organism>
<dbReference type="AlphaFoldDB" id="A0A1C6GLA7"/>
<dbReference type="InterPro" id="IPR042215">
    <property type="entry name" value="CarD-like_C"/>
</dbReference>
<gene>
    <name evidence="1" type="ORF">SAMEA3545359_00444</name>
</gene>
<name>A0A1C6GLA7_9FIRM</name>
<evidence type="ECO:0008006" key="2">
    <source>
        <dbReference type="Google" id="ProtNLM"/>
    </source>
</evidence>
<protein>
    <recommendedName>
        <fullName evidence="2">CarD-like/TRCF domain</fullName>
    </recommendedName>
</protein>
<proteinExistence type="predicted"/>
<evidence type="ECO:0000313" key="1">
    <source>
        <dbReference type="EMBL" id="SCJ46103.1"/>
    </source>
</evidence>
<dbReference type="Gene3D" id="1.20.58.1290">
    <property type="entry name" value="CarD-like, C-terminal domain"/>
    <property type="match status" value="1"/>
</dbReference>
<sequence>MSEHIFADGSYVLLRDRDGVWQVTGRSGQRSELKACHSQQRASVSNSEIARAMAPDAVLQEAVERIGSVRTIQAPSNKVRREFYKQAMDAFDELEWVRVIKTAYLRGKDHCAQPYEEAYSQRAKSYLHGQLAIALHIPLEQVEQYITQKVESDEW</sequence>
<reference evidence="1" key="1">
    <citation type="submission" date="2015-09" db="EMBL/GenBank/DDBJ databases">
        <authorList>
            <consortium name="Pathogen Informatics"/>
        </authorList>
    </citation>
    <scope>NUCLEOTIDE SEQUENCE</scope>
    <source>
        <strain evidence="1">2789STDY5834896</strain>
    </source>
</reference>